<accession>A0ABV8XJW6</accession>
<dbReference type="RefSeq" id="WP_380036322.1">
    <property type="nucleotide sequence ID" value="NZ_JBHSEH010000004.1"/>
</dbReference>
<evidence type="ECO:0000313" key="1">
    <source>
        <dbReference type="EMBL" id="MFC4425196.1"/>
    </source>
</evidence>
<reference evidence="2" key="1">
    <citation type="journal article" date="2019" name="Int. J. Syst. Evol. Microbiol.">
        <title>The Global Catalogue of Microorganisms (GCM) 10K type strain sequencing project: providing services to taxonomists for standard genome sequencing and annotation.</title>
        <authorList>
            <consortium name="The Broad Institute Genomics Platform"/>
            <consortium name="The Broad Institute Genome Sequencing Center for Infectious Disease"/>
            <person name="Wu L."/>
            <person name="Ma J."/>
        </authorList>
    </citation>
    <scope>NUCLEOTIDE SEQUENCE [LARGE SCALE GENOMIC DNA]</scope>
    <source>
        <strain evidence="2">CCUG 56029</strain>
    </source>
</reference>
<evidence type="ECO:0000313" key="2">
    <source>
        <dbReference type="Proteomes" id="UP001595998"/>
    </source>
</evidence>
<dbReference type="EMBL" id="JBHSEH010000004">
    <property type="protein sequence ID" value="MFC4425196.1"/>
    <property type="molecule type" value="Genomic_DNA"/>
</dbReference>
<keyword evidence="2" id="KW-1185">Reference proteome</keyword>
<organism evidence="1 2">
    <name type="scientific">Deinococcus navajonensis</name>
    <dbReference type="NCBI Taxonomy" id="309884"/>
    <lineage>
        <taxon>Bacteria</taxon>
        <taxon>Thermotogati</taxon>
        <taxon>Deinococcota</taxon>
        <taxon>Deinococci</taxon>
        <taxon>Deinococcales</taxon>
        <taxon>Deinococcaceae</taxon>
        <taxon>Deinococcus</taxon>
    </lineage>
</organism>
<dbReference type="Proteomes" id="UP001595998">
    <property type="component" value="Unassembled WGS sequence"/>
</dbReference>
<protein>
    <submittedName>
        <fullName evidence="1">Uncharacterized protein</fullName>
    </submittedName>
</protein>
<sequence length="71" mass="7834">MHNLEQATPAADAPALARLRGQFAGALSTASYVAGMYRPNASLELHEQIEELVKVAIENLYRVEQRSVIPR</sequence>
<comment type="caution">
    <text evidence="1">The sequence shown here is derived from an EMBL/GenBank/DDBJ whole genome shotgun (WGS) entry which is preliminary data.</text>
</comment>
<gene>
    <name evidence="1" type="ORF">ACFOZ9_03155</name>
</gene>
<name>A0ABV8XJW6_9DEIO</name>
<proteinExistence type="predicted"/>